<organism evidence="9 10">
    <name type="scientific">Algoriphagus limi</name>
    <dbReference type="NCBI Taxonomy" id="2975273"/>
    <lineage>
        <taxon>Bacteria</taxon>
        <taxon>Pseudomonadati</taxon>
        <taxon>Bacteroidota</taxon>
        <taxon>Cytophagia</taxon>
        <taxon>Cytophagales</taxon>
        <taxon>Cyclobacteriaceae</taxon>
        <taxon>Algoriphagus</taxon>
    </lineage>
</organism>
<comment type="caution">
    <text evidence="9">The sequence shown here is derived from an EMBL/GenBank/DDBJ whole genome shotgun (WGS) entry which is preliminary data.</text>
</comment>
<evidence type="ECO:0000313" key="9">
    <source>
        <dbReference type="EMBL" id="MCS5489508.1"/>
    </source>
</evidence>
<dbReference type="Gene3D" id="3.40.1050.10">
    <property type="entry name" value="Carbonic anhydrase"/>
    <property type="match status" value="1"/>
</dbReference>
<keyword evidence="5 8" id="KW-0862">Zinc</keyword>
<dbReference type="EC" id="4.2.1.1" evidence="3 8"/>
<dbReference type="Pfam" id="PF00484">
    <property type="entry name" value="Pro_CA"/>
    <property type="match status" value="1"/>
</dbReference>
<evidence type="ECO:0000256" key="1">
    <source>
        <dbReference type="ARBA" id="ARBA00001947"/>
    </source>
</evidence>
<keyword evidence="6 8" id="KW-0456">Lyase</keyword>
<dbReference type="PANTHER" id="PTHR11002:SF76">
    <property type="entry name" value="CARBONIC ANHYDRASE"/>
    <property type="match status" value="1"/>
</dbReference>
<dbReference type="CDD" id="cd00883">
    <property type="entry name" value="beta_CA_cladeA"/>
    <property type="match status" value="1"/>
</dbReference>
<dbReference type="SUPFAM" id="SSF53056">
    <property type="entry name" value="beta-carbonic anhydrase, cab"/>
    <property type="match status" value="1"/>
</dbReference>
<evidence type="ECO:0000256" key="3">
    <source>
        <dbReference type="ARBA" id="ARBA00012925"/>
    </source>
</evidence>
<dbReference type="EMBL" id="JANWGH010000001">
    <property type="protein sequence ID" value="MCS5489508.1"/>
    <property type="molecule type" value="Genomic_DNA"/>
</dbReference>
<dbReference type="NCBIfam" id="NF007756">
    <property type="entry name" value="PRK10437.1"/>
    <property type="match status" value="1"/>
</dbReference>
<name>A0ABT2G2L6_9BACT</name>
<evidence type="ECO:0000256" key="5">
    <source>
        <dbReference type="ARBA" id="ARBA00022833"/>
    </source>
</evidence>
<comment type="function">
    <text evidence="8">Reversible hydration of carbon dioxide.</text>
</comment>
<keyword evidence="10" id="KW-1185">Reference proteome</keyword>
<evidence type="ECO:0000313" key="10">
    <source>
        <dbReference type="Proteomes" id="UP001206788"/>
    </source>
</evidence>
<sequence>MNDYEKLLLQNKAWSEEKTGIDVKFFERLAKQQKPKFLWIGCSDSRVPANEITGTDPGEIFVHRNIANMVVHTDLNLLSVLQYAVEVLKVEHIIVCGHYGCGGVEAALSNKHLGLINKWLRNIKEVYRLYRDKIDMIEDQNGKLDKLIEYNVIEQCQDLIKTSIIQKAWMERKAPHIHGWVYGIKDGLVNELVSIPADFDNIDPIFRYSEEQLKVPH</sequence>
<dbReference type="PROSITE" id="PS00704">
    <property type="entry name" value="PROK_CO2_ANHYDRASE_1"/>
    <property type="match status" value="1"/>
</dbReference>
<evidence type="ECO:0000256" key="6">
    <source>
        <dbReference type="ARBA" id="ARBA00023239"/>
    </source>
</evidence>
<dbReference type="RefSeq" id="WP_259413173.1">
    <property type="nucleotide sequence ID" value="NZ_JANWGH010000001.1"/>
</dbReference>
<comment type="catalytic activity">
    <reaction evidence="7 8">
        <text>hydrogencarbonate + H(+) = CO2 + H2O</text>
        <dbReference type="Rhea" id="RHEA:10748"/>
        <dbReference type="ChEBI" id="CHEBI:15377"/>
        <dbReference type="ChEBI" id="CHEBI:15378"/>
        <dbReference type="ChEBI" id="CHEBI:16526"/>
        <dbReference type="ChEBI" id="CHEBI:17544"/>
        <dbReference type="EC" id="4.2.1.1"/>
    </reaction>
</comment>
<evidence type="ECO:0000256" key="2">
    <source>
        <dbReference type="ARBA" id="ARBA00006217"/>
    </source>
</evidence>
<gene>
    <name evidence="9" type="primary">can</name>
    <name evidence="9" type="ORF">NY014_03655</name>
</gene>
<dbReference type="InterPro" id="IPR015892">
    <property type="entry name" value="Carbonic_anhydrase_CS"/>
</dbReference>
<dbReference type="PROSITE" id="PS00705">
    <property type="entry name" value="PROK_CO2_ANHYDRASE_2"/>
    <property type="match status" value="1"/>
</dbReference>
<proteinExistence type="inferred from homology"/>
<dbReference type="PANTHER" id="PTHR11002">
    <property type="entry name" value="CARBONIC ANHYDRASE"/>
    <property type="match status" value="1"/>
</dbReference>
<evidence type="ECO:0000256" key="7">
    <source>
        <dbReference type="ARBA" id="ARBA00048348"/>
    </source>
</evidence>
<evidence type="ECO:0000256" key="8">
    <source>
        <dbReference type="RuleBase" id="RU003956"/>
    </source>
</evidence>
<dbReference type="InterPro" id="IPR001765">
    <property type="entry name" value="Carbonic_anhydrase"/>
</dbReference>
<dbReference type="SMART" id="SM00947">
    <property type="entry name" value="Pro_CA"/>
    <property type="match status" value="1"/>
</dbReference>
<keyword evidence="4" id="KW-0479">Metal-binding</keyword>
<evidence type="ECO:0000256" key="4">
    <source>
        <dbReference type="ARBA" id="ARBA00022723"/>
    </source>
</evidence>
<dbReference type="InterPro" id="IPR036874">
    <property type="entry name" value="Carbonic_anhydrase_sf"/>
</dbReference>
<dbReference type="Proteomes" id="UP001206788">
    <property type="component" value="Unassembled WGS sequence"/>
</dbReference>
<accession>A0ABT2G2L6</accession>
<comment type="similarity">
    <text evidence="2 8">Belongs to the beta-class carbonic anhydrase family.</text>
</comment>
<protein>
    <recommendedName>
        <fullName evidence="3 8">Carbonic anhydrase</fullName>
        <ecNumber evidence="3 8">4.2.1.1</ecNumber>
    </recommendedName>
    <alternativeName>
        <fullName evidence="8">Carbonate dehydratase</fullName>
    </alternativeName>
</protein>
<comment type="cofactor">
    <cofactor evidence="1">
        <name>Zn(2+)</name>
        <dbReference type="ChEBI" id="CHEBI:29105"/>
    </cofactor>
</comment>
<reference evidence="9 10" key="1">
    <citation type="submission" date="2022-08" db="EMBL/GenBank/DDBJ databases">
        <title>Algoriphagus sp. CAU 1643 isolated from mud.</title>
        <authorList>
            <person name="Kim W."/>
        </authorList>
    </citation>
    <scope>NUCLEOTIDE SEQUENCE [LARGE SCALE GENOMIC DNA]</scope>
    <source>
        <strain evidence="9 10">CAU 1643</strain>
    </source>
</reference>